<dbReference type="OrthoDB" id="3243381at2"/>
<proteinExistence type="predicted"/>
<reference evidence="1 2" key="1">
    <citation type="submission" date="2018-12" db="EMBL/GenBank/DDBJ databases">
        <title>Alloscrdovia theropitheci sp. nov: a novel taxon from the feces of the bleeding-herat monkey (Theropithecus geleda).</title>
        <authorList>
            <person name="Modesto M."/>
        </authorList>
    </citation>
    <scope>NUCLEOTIDE SEQUENCE [LARGE SCALE GENOMIC DNA]</scope>
    <source>
        <strain evidence="1 2">GLDI4/2</strain>
    </source>
</reference>
<dbReference type="AlphaFoldDB" id="A0A4R0QRH6"/>
<gene>
    <name evidence="1" type="ORF">EJ419_00810</name>
</gene>
<name>A0A4R0QRH6_9BIFI</name>
<dbReference type="EMBL" id="RXLP01000002">
    <property type="protein sequence ID" value="TCD54964.1"/>
    <property type="molecule type" value="Genomic_DNA"/>
</dbReference>
<comment type="caution">
    <text evidence="1">The sequence shown here is derived from an EMBL/GenBank/DDBJ whole genome shotgun (WGS) entry which is preliminary data.</text>
</comment>
<sequence>MSNSYTEEDRKEIANIEYQDYTNSDARNHHNVTFGEKNTTLGTLDKVVNDEKTGLKMYVVKSDDQHYTVLYRGSEAPPKHGSWVDWVDNDIPMAQRIMSGQKGVTPQISQAADELQKLMKEHPDASFDVYGHSLGSMCAQYAAAKVTNPSRINGVYAYEGPNIYPTLTKDEKHNVLRLRGKIHNYVDPKDAVPLGYSSRLGMVGRMHKVNSKWASPIDQHMWGGYQWQDDGGLAETKPNLNEMKAAFSYYRSQHPKFSKSASGKLILDYVQAQYLSDALVADASSAETDIENLRNRELNDLEQQLSQAIATIKSNLYTLSSDEIDAVISAHGLTISKLKEKLQSTSQTAIDKASSISGDFEELRETINTGMNKAMETDSKLASGMDEFMDSYDLMMLMPPLN</sequence>
<protein>
    <submittedName>
        <fullName evidence="1">DUF2974 domain-containing protein</fullName>
    </submittedName>
</protein>
<keyword evidence="2" id="KW-1185">Reference proteome</keyword>
<dbReference type="Proteomes" id="UP000291289">
    <property type="component" value="Unassembled WGS sequence"/>
</dbReference>
<dbReference type="Pfam" id="PF11187">
    <property type="entry name" value="Mbeg1-like"/>
    <property type="match status" value="1"/>
</dbReference>
<dbReference type="InterPro" id="IPR024499">
    <property type="entry name" value="Mbeg1-like"/>
</dbReference>
<dbReference type="Gene3D" id="3.40.50.1820">
    <property type="entry name" value="alpha/beta hydrolase"/>
    <property type="match status" value="1"/>
</dbReference>
<organism evidence="1 2">
    <name type="scientific">Alloscardovia theropitheci</name>
    <dbReference type="NCBI Taxonomy" id="2496842"/>
    <lineage>
        <taxon>Bacteria</taxon>
        <taxon>Bacillati</taxon>
        <taxon>Actinomycetota</taxon>
        <taxon>Actinomycetes</taxon>
        <taxon>Bifidobacteriales</taxon>
        <taxon>Bifidobacteriaceae</taxon>
        <taxon>Alloscardovia</taxon>
    </lineage>
</organism>
<dbReference type="RefSeq" id="WP_131283021.1">
    <property type="nucleotide sequence ID" value="NZ_RXLP01000002.1"/>
</dbReference>
<accession>A0A4R0QRH6</accession>
<evidence type="ECO:0000313" key="2">
    <source>
        <dbReference type="Proteomes" id="UP000291289"/>
    </source>
</evidence>
<dbReference type="SUPFAM" id="SSF53474">
    <property type="entry name" value="alpha/beta-Hydrolases"/>
    <property type="match status" value="1"/>
</dbReference>
<evidence type="ECO:0000313" key="1">
    <source>
        <dbReference type="EMBL" id="TCD54964.1"/>
    </source>
</evidence>
<dbReference type="InterPro" id="IPR029058">
    <property type="entry name" value="AB_hydrolase_fold"/>
</dbReference>